<dbReference type="EMBL" id="FN653060">
    <property type="protein sequence ID" value="CBY10612.1"/>
    <property type="molecule type" value="Genomic_DNA"/>
</dbReference>
<name>E4XJG9_OIKDI</name>
<evidence type="ECO:0000256" key="1">
    <source>
        <dbReference type="SAM" id="MobiDB-lite"/>
    </source>
</evidence>
<sequence length="276" mass="30964">MNREQGIRGSRACFQAGQRRGRPSARRAIQGQLYRCGVPRERSPTFDEMARERVVRGDSDKTVHEVDEDSGLFTRSVREKTVTSPADPAELSEFSLMRICDKAGLDTKRIASELKKNAGVSSDSSGAEDPNATIVPRPHFRSKSPWPRGRSRGGGVSFEDRERDCPDSPPDFEVWSNKDHYAEDWRKNAEPYLRNQMRQAVNFGFGARNGYYTEDGIKTSTHVQFTQTTTYEIKRFFGLAPIRGVITASAVCPCDGRQVDFKNGIVQAVHTNSLPE</sequence>
<feature type="region of interest" description="Disordered" evidence="1">
    <location>
        <begin position="117"/>
        <end position="172"/>
    </location>
</feature>
<feature type="region of interest" description="Disordered" evidence="1">
    <location>
        <begin position="1"/>
        <end position="25"/>
    </location>
</feature>
<keyword evidence="3" id="KW-1185">Reference proteome</keyword>
<protein>
    <submittedName>
        <fullName evidence="2">Uncharacterized protein</fullName>
    </submittedName>
</protein>
<dbReference type="InParanoid" id="E4XJG9"/>
<evidence type="ECO:0000313" key="2">
    <source>
        <dbReference type="EMBL" id="CBY10612.1"/>
    </source>
</evidence>
<proteinExistence type="predicted"/>
<reference evidence="2" key="1">
    <citation type="journal article" date="2010" name="Science">
        <title>Plasticity of animal genome architecture unmasked by rapid evolution of a pelagic tunicate.</title>
        <authorList>
            <person name="Denoeud F."/>
            <person name="Henriet S."/>
            <person name="Mungpakdee S."/>
            <person name="Aury J.M."/>
            <person name="Da Silva C."/>
            <person name="Brinkmann H."/>
            <person name="Mikhaleva J."/>
            <person name="Olsen L.C."/>
            <person name="Jubin C."/>
            <person name="Canestro C."/>
            <person name="Bouquet J.M."/>
            <person name="Danks G."/>
            <person name="Poulain J."/>
            <person name="Campsteijn C."/>
            <person name="Adamski M."/>
            <person name="Cross I."/>
            <person name="Yadetie F."/>
            <person name="Muffato M."/>
            <person name="Louis A."/>
            <person name="Butcher S."/>
            <person name="Tsagkogeorga G."/>
            <person name="Konrad A."/>
            <person name="Singh S."/>
            <person name="Jensen M.F."/>
            <person name="Cong E.H."/>
            <person name="Eikeseth-Otteraa H."/>
            <person name="Noel B."/>
            <person name="Anthouard V."/>
            <person name="Porcel B.M."/>
            <person name="Kachouri-Lafond R."/>
            <person name="Nishino A."/>
            <person name="Ugolini M."/>
            <person name="Chourrout P."/>
            <person name="Nishida H."/>
            <person name="Aasland R."/>
            <person name="Huzurbazar S."/>
            <person name="Westhof E."/>
            <person name="Delsuc F."/>
            <person name="Lehrach H."/>
            <person name="Reinhardt R."/>
            <person name="Weissenbach J."/>
            <person name="Roy S.W."/>
            <person name="Artiguenave F."/>
            <person name="Postlethwait J.H."/>
            <person name="Manak J.R."/>
            <person name="Thompson E.M."/>
            <person name="Jaillon O."/>
            <person name="Du Pasquier L."/>
            <person name="Boudinot P."/>
            <person name="Liberles D.A."/>
            <person name="Volff J.N."/>
            <person name="Philippe H."/>
            <person name="Lenhard B."/>
            <person name="Roest Crollius H."/>
            <person name="Wincker P."/>
            <person name="Chourrout D."/>
        </authorList>
    </citation>
    <scope>NUCLEOTIDE SEQUENCE [LARGE SCALE GENOMIC DNA]</scope>
</reference>
<evidence type="ECO:0000313" key="3">
    <source>
        <dbReference type="Proteomes" id="UP000001307"/>
    </source>
</evidence>
<accession>E4XJG9</accession>
<dbReference type="AlphaFoldDB" id="E4XJG9"/>
<organism evidence="2">
    <name type="scientific">Oikopleura dioica</name>
    <name type="common">Tunicate</name>
    <dbReference type="NCBI Taxonomy" id="34765"/>
    <lineage>
        <taxon>Eukaryota</taxon>
        <taxon>Metazoa</taxon>
        <taxon>Chordata</taxon>
        <taxon>Tunicata</taxon>
        <taxon>Appendicularia</taxon>
        <taxon>Copelata</taxon>
        <taxon>Oikopleuridae</taxon>
        <taxon>Oikopleura</taxon>
    </lineage>
</organism>
<dbReference type="Proteomes" id="UP000001307">
    <property type="component" value="Unassembled WGS sequence"/>
</dbReference>
<gene>
    <name evidence="2" type="ORF">GSOID_T00012764001</name>
</gene>